<dbReference type="EMBL" id="FOWX01000006">
    <property type="protein sequence ID" value="SFP19628.1"/>
    <property type="molecule type" value="Genomic_DNA"/>
</dbReference>
<name>A0A1I5NCT7_9PSED</name>
<keyword evidence="2" id="KW-1185">Reference proteome</keyword>
<dbReference type="Proteomes" id="UP000198784">
    <property type="component" value="Unassembled WGS sequence"/>
</dbReference>
<proteinExistence type="predicted"/>
<organism evidence="1 2">
    <name type="scientific">Pseudomonas borbori</name>
    <dbReference type="NCBI Taxonomy" id="289003"/>
    <lineage>
        <taxon>Bacteria</taxon>
        <taxon>Pseudomonadati</taxon>
        <taxon>Pseudomonadota</taxon>
        <taxon>Gammaproteobacteria</taxon>
        <taxon>Pseudomonadales</taxon>
        <taxon>Pseudomonadaceae</taxon>
        <taxon>Pseudomonas</taxon>
    </lineage>
</organism>
<sequence>MNNAVMLIVKAGDKRLETSNTCIKLIEQIASKVDDIQIDSRRNNRMLLALGSFQIKVGGIERGIPQPFFAHPSQAMQNSSKKLFTEANLANKSRQTNWNSKELL</sequence>
<evidence type="ECO:0000313" key="2">
    <source>
        <dbReference type="Proteomes" id="UP000198784"/>
    </source>
</evidence>
<accession>A0A1I5NCT7</accession>
<gene>
    <name evidence="1" type="ORF">SAMN05216190_10698</name>
</gene>
<evidence type="ECO:0000313" key="1">
    <source>
        <dbReference type="EMBL" id="SFP19628.1"/>
    </source>
</evidence>
<protein>
    <submittedName>
        <fullName evidence="1">Uncharacterized protein</fullName>
    </submittedName>
</protein>
<dbReference type="STRING" id="289003.SAMN05216190_10698"/>
<reference evidence="2" key="1">
    <citation type="submission" date="2016-10" db="EMBL/GenBank/DDBJ databases">
        <authorList>
            <person name="Varghese N."/>
            <person name="Submissions S."/>
        </authorList>
    </citation>
    <scope>NUCLEOTIDE SEQUENCE [LARGE SCALE GENOMIC DNA]</scope>
    <source>
        <strain evidence="2">DSM 17834</strain>
    </source>
</reference>
<dbReference type="AlphaFoldDB" id="A0A1I5NCT7"/>